<dbReference type="SMART" id="SM00448">
    <property type="entry name" value="REC"/>
    <property type="match status" value="1"/>
</dbReference>
<keyword evidence="4" id="KW-1185">Reference proteome</keyword>
<dbReference type="SUPFAM" id="SSF52172">
    <property type="entry name" value="CheY-like"/>
    <property type="match status" value="1"/>
</dbReference>
<dbReference type="STRING" id="906968.Trebr_0194"/>
<dbReference type="RefSeq" id="WP_013757364.1">
    <property type="nucleotide sequence ID" value="NC_015500.1"/>
</dbReference>
<evidence type="ECO:0000259" key="2">
    <source>
        <dbReference type="PROSITE" id="PS50110"/>
    </source>
</evidence>
<evidence type="ECO:0000313" key="4">
    <source>
        <dbReference type="Proteomes" id="UP000006546"/>
    </source>
</evidence>
<sequence length="122" mass="13166">MKLMIVDDSNIIRKMIENTVRSLGLEIAAVAGNGEEAVELFKRTLPDIVTMDITMPKLDGIGCLKQIMNIKPETRVVMCTALKDHETGLAALKAGAFGFVSKPFTAVQLTEELTAAMNDIAG</sequence>
<gene>
    <name evidence="3" type="ordered locus">Trebr_0194</name>
</gene>
<dbReference type="InterPro" id="IPR011006">
    <property type="entry name" value="CheY-like_superfamily"/>
</dbReference>
<evidence type="ECO:0000313" key="3">
    <source>
        <dbReference type="EMBL" id="AEE15645.1"/>
    </source>
</evidence>
<reference evidence="4" key="1">
    <citation type="submission" date="2011-04" db="EMBL/GenBank/DDBJ databases">
        <title>The complete genome of Treponema brennaborense DSM 12168.</title>
        <authorList>
            <person name="Lucas S."/>
            <person name="Han J."/>
            <person name="Lapidus A."/>
            <person name="Bruce D."/>
            <person name="Goodwin L."/>
            <person name="Pitluck S."/>
            <person name="Peters L."/>
            <person name="Kyrpides N."/>
            <person name="Mavromatis K."/>
            <person name="Ivanova N."/>
            <person name="Mikhailova N."/>
            <person name="Pagani I."/>
            <person name="Teshima H."/>
            <person name="Detter J.C."/>
            <person name="Tapia R."/>
            <person name="Han C."/>
            <person name="Land M."/>
            <person name="Hauser L."/>
            <person name="Markowitz V."/>
            <person name="Cheng J.-F."/>
            <person name="Hugenholtz P."/>
            <person name="Woyke T."/>
            <person name="Wu D."/>
            <person name="Gronow S."/>
            <person name="Wellnitz S."/>
            <person name="Brambilla E."/>
            <person name="Klenk H.-P."/>
            <person name="Eisen J.A."/>
        </authorList>
    </citation>
    <scope>NUCLEOTIDE SEQUENCE [LARGE SCALE GENOMIC DNA]</scope>
    <source>
        <strain evidence="4">DSM 12168 / CIP 105900 / DD5/3</strain>
    </source>
</reference>
<feature type="modified residue" description="4-aspartylphosphate" evidence="1">
    <location>
        <position position="52"/>
    </location>
</feature>
<dbReference type="PROSITE" id="PS50110">
    <property type="entry name" value="RESPONSE_REGULATORY"/>
    <property type="match status" value="1"/>
</dbReference>
<protein>
    <submittedName>
        <fullName evidence="3">Response regulator receiver protein</fullName>
    </submittedName>
</protein>
<feature type="domain" description="Response regulatory" evidence="2">
    <location>
        <begin position="2"/>
        <end position="117"/>
    </location>
</feature>
<dbReference type="HOGENOM" id="CLU_000445_69_15_12"/>
<proteinExistence type="predicted"/>
<dbReference type="PANTHER" id="PTHR43228">
    <property type="entry name" value="TWO-COMPONENT RESPONSE REGULATOR"/>
    <property type="match status" value="1"/>
</dbReference>
<dbReference type="KEGG" id="tbe:Trebr_0194"/>
<organism evidence="3 4">
    <name type="scientific">Treponema brennaborense (strain DSM 12168 / CIP 105900 / DD5/3)</name>
    <dbReference type="NCBI Taxonomy" id="906968"/>
    <lineage>
        <taxon>Bacteria</taxon>
        <taxon>Pseudomonadati</taxon>
        <taxon>Spirochaetota</taxon>
        <taxon>Spirochaetia</taxon>
        <taxon>Spirochaetales</taxon>
        <taxon>Treponemataceae</taxon>
        <taxon>Treponema</taxon>
    </lineage>
</organism>
<dbReference type="Pfam" id="PF00072">
    <property type="entry name" value="Response_reg"/>
    <property type="match status" value="1"/>
</dbReference>
<dbReference type="InterPro" id="IPR052048">
    <property type="entry name" value="ST_Response_Regulator"/>
</dbReference>
<dbReference type="eggNOG" id="COG2201">
    <property type="taxonomic scope" value="Bacteria"/>
</dbReference>
<dbReference type="EMBL" id="CP002696">
    <property type="protein sequence ID" value="AEE15645.1"/>
    <property type="molecule type" value="Genomic_DNA"/>
</dbReference>
<dbReference type="Proteomes" id="UP000006546">
    <property type="component" value="Chromosome"/>
</dbReference>
<dbReference type="AlphaFoldDB" id="F4LLV3"/>
<name>F4LLV3_TREBD</name>
<dbReference type="GO" id="GO:0000160">
    <property type="term" value="P:phosphorelay signal transduction system"/>
    <property type="evidence" value="ECO:0007669"/>
    <property type="project" value="InterPro"/>
</dbReference>
<evidence type="ECO:0000256" key="1">
    <source>
        <dbReference type="PROSITE-ProRule" id="PRU00169"/>
    </source>
</evidence>
<dbReference type="PANTHER" id="PTHR43228:SF1">
    <property type="entry name" value="TWO-COMPONENT RESPONSE REGULATOR ARR22"/>
    <property type="match status" value="1"/>
</dbReference>
<dbReference type="Gene3D" id="3.40.50.2300">
    <property type="match status" value="1"/>
</dbReference>
<keyword evidence="1" id="KW-0597">Phosphoprotein</keyword>
<dbReference type="InterPro" id="IPR001789">
    <property type="entry name" value="Sig_transdc_resp-reg_receiver"/>
</dbReference>
<accession>F4LLV3</accession>